<dbReference type="OrthoDB" id="29058at2759"/>
<gene>
    <name evidence="7" type="ORF">B4U80_06164</name>
</gene>
<dbReference type="PANTHER" id="PTHR12838">
    <property type="entry name" value="U3 SMALL NUCLEOLAR RNA-ASSOCIATED PROTEIN 11"/>
    <property type="match status" value="1"/>
</dbReference>
<dbReference type="VEuPathDB" id="VectorBase:LDEU010798"/>
<evidence type="ECO:0000256" key="6">
    <source>
        <dbReference type="SAM" id="MobiDB-lite"/>
    </source>
</evidence>
<dbReference type="STRING" id="299467.A0A443S131"/>
<sequence>MASLKNANKSFQRLHRERHQPESRKHLGFLEKKKDYKKRADDFNQKQRTLKLLHQKALNKNPDEFYFRMINSQLKDGVHYTKRKDDELTNDQLALMQSQDMKYVAYKRSVDLKKIEKLKASLHLIDMPDKPANKHIFFTDTKKEAKKKNELIRLDTHPDLLDMAYNLPKVENLQDEEFVSDKVVKLLPIVEKERQKAYRELVKRADREKQLKILMDKMAVKQNLINKKEAVKEKDGTTFTAPVYKWRKERQK</sequence>
<organism evidence="7 8">
    <name type="scientific">Leptotrombidium deliense</name>
    <dbReference type="NCBI Taxonomy" id="299467"/>
    <lineage>
        <taxon>Eukaryota</taxon>
        <taxon>Metazoa</taxon>
        <taxon>Ecdysozoa</taxon>
        <taxon>Arthropoda</taxon>
        <taxon>Chelicerata</taxon>
        <taxon>Arachnida</taxon>
        <taxon>Acari</taxon>
        <taxon>Acariformes</taxon>
        <taxon>Trombidiformes</taxon>
        <taxon>Prostigmata</taxon>
        <taxon>Anystina</taxon>
        <taxon>Parasitengona</taxon>
        <taxon>Trombiculoidea</taxon>
        <taxon>Trombiculidae</taxon>
        <taxon>Leptotrombidium</taxon>
    </lineage>
</organism>
<dbReference type="InterPro" id="IPR007144">
    <property type="entry name" value="SSU_processome_Utp11"/>
</dbReference>
<keyword evidence="3 5" id="KW-0698">rRNA processing</keyword>
<dbReference type="EMBL" id="NCKV01013088">
    <property type="protein sequence ID" value="RWS21242.1"/>
    <property type="molecule type" value="Genomic_DNA"/>
</dbReference>
<dbReference type="Proteomes" id="UP000288716">
    <property type="component" value="Unassembled WGS sequence"/>
</dbReference>
<dbReference type="GO" id="GO:0006364">
    <property type="term" value="P:rRNA processing"/>
    <property type="evidence" value="ECO:0007669"/>
    <property type="project" value="UniProtKB-UniRule"/>
</dbReference>
<comment type="subunit">
    <text evidence="5">Component of the ribosomal small subunit (SSU) processome.</text>
</comment>
<evidence type="ECO:0000313" key="8">
    <source>
        <dbReference type="Proteomes" id="UP000288716"/>
    </source>
</evidence>
<dbReference type="PIRSF" id="PIRSF015952">
    <property type="entry name" value="U3snoRNP11"/>
    <property type="match status" value="1"/>
</dbReference>
<protein>
    <recommendedName>
        <fullName evidence="5">U3 small nucleolar RNA-associated protein 11</fullName>
        <shortName evidence="5">U3 snoRNA-associated protein 11</shortName>
    </recommendedName>
</protein>
<comment type="subcellular location">
    <subcellularLocation>
        <location evidence="1 5">Nucleus</location>
        <location evidence="1 5">Nucleolus</location>
    </subcellularLocation>
</comment>
<evidence type="ECO:0000313" key="7">
    <source>
        <dbReference type="EMBL" id="RWS21242.1"/>
    </source>
</evidence>
<dbReference type="Pfam" id="PF03998">
    <property type="entry name" value="Utp11"/>
    <property type="match status" value="1"/>
</dbReference>
<accession>A0A443S131</accession>
<reference evidence="7 8" key="1">
    <citation type="journal article" date="2018" name="Gigascience">
        <title>Genomes of trombidid mites reveal novel predicted allergens and laterally-transferred genes associated with secondary metabolism.</title>
        <authorList>
            <person name="Dong X."/>
            <person name="Chaisiri K."/>
            <person name="Xia D."/>
            <person name="Armstrong S.D."/>
            <person name="Fang Y."/>
            <person name="Donnelly M.J."/>
            <person name="Kadowaki T."/>
            <person name="McGarry J.W."/>
            <person name="Darby A.C."/>
            <person name="Makepeace B.L."/>
        </authorList>
    </citation>
    <scope>NUCLEOTIDE SEQUENCE [LARGE SCALE GENOMIC DNA]</scope>
    <source>
        <strain evidence="7">UoL-UT</strain>
    </source>
</reference>
<comment type="function">
    <text evidence="5">Involved in nucleolar processing of pre-18S ribosomal RNA.</text>
</comment>
<comment type="caution">
    <text evidence="7">The sequence shown here is derived from an EMBL/GenBank/DDBJ whole genome shotgun (WGS) entry which is preliminary data.</text>
</comment>
<keyword evidence="8" id="KW-1185">Reference proteome</keyword>
<dbReference type="PANTHER" id="PTHR12838:SF0">
    <property type="entry name" value="U3 SMALL NUCLEOLAR RNA-ASSOCIATED PROTEIN 11-RELATED"/>
    <property type="match status" value="1"/>
</dbReference>
<feature type="compositionally biased region" description="Basic and acidic residues" evidence="6">
    <location>
        <begin position="19"/>
        <end position="31"/>
    </location>
</feature>
<feature type="region of interest" description="Disordered" evidence="6">
    <location>
        <begin position="1"/>
        <end position="31"/>
    </location>
</feature>
<evidence type="ECO:0000256" key="3">
    <source>
        <dbReference type="ARBA" id="ARBA00022552"/>
    </source>
</evidence>
<proteinExistence type="inferred from homology"/>
<evidence type="ECO:0000256" key="4">
    <source>
        <dbReference type="ARBA" id="ARBA00023242"/>
    </source>
</evidence>
<feature type="compositionally biased region" description="Polar residues" evidence="6">
    <location>
        <begin position="1"/>
        <end position="11"/>
    </location>
</feature>
<evidence type="ECO:0000256" key="1">
    <source>
        <dbReference type="ARBA" id="ARBA00004604"/>
    </source>
</evidence>
<keyword evidence="4 5" id="KW-0539">Nucleus</keyword>
<dbReference type="AlphaFoldDB" id="A0A443S131"/>
<evidence type="ECO:0000256" key="2">
    <source>
        <dbReference type="ARBA" id="ARBA00008105"/>
    </source>
</evidence>
<dbReference type="GO" id="GO:0032040">
    <property type="term" value="C:small-subunit processome"/>
    <property type="evidence" value="ECO:0007669"/>
    <property type="project" value="UniProtKB-UniRule"/>
</dbReference>
<comment type="similarity">
    <text evidence="2 5">Belongs to the UTP11 family.</text>
</comment>
<evidence type="ECO:0000256" key="5">
    <source>
        <dbReference type="PIRNR" id="PIRNR015952"/>
    </source>
</evidence>
<name>A0A443S131_9ACAR</name>